<feature type="transmembrane region" description="Helical" evidence="1">
    <location>
        <begin position="175"/>
        <end position="195"/>
    </location>
</feature>
<feature type="transmembrane region" description="Helical" evidence="1">
    <location>
        <begin position="21"/>
        <end position="45"/>
    </location>
</feature>
<evidence type="ECO:0000313" key="3">
    <source>
        <dbReference type="Proteomes" id="UP000326838"/>
    </source>
</evidence>
<sequence>MNSSRLWTIVTLELMQRVRSVAWYVLLGVFAAILVGVTALSFLAFSGFSGWSNGAGSAVYSVIVYVVLLLVVLVSPTLAGNSVNGDREQATLAPVQVTLATTGEIIVGKLLAAWISGLAFVAVAVPFLIVATVAGGVTPAGLLVPLAVLIAEIGVFSAIGVGLSALIARPLFSIAATYLVVAAFVIGTLIVFGLGGGATRSETTTHSRYVEYTGDGRELGCTDWETQTSEVPRFDRVWWVLAANPFVIVADATPTTYDRYGYPIDLFGQIASAVRYAQIPPETDTWWDGCLTTTPDSDSTREATEGLAPSWFVGLAVQLVVAGGLLWGGWARTRTPARTLPPGTRVA</sequence>
<comment type="caution">
    <text evidence="2">The sequence shown here is derived from an EMBL/GenBank/DDBJ whole genome shotgun (WGS) entry which is preliminary data.</text>
</comment>
<dbReference type="EMBL" id="VYUY01000005">
    <property type="protein sequence ID" value="KAA9135485.1"/>
    <property type="molecule type" value="Genomic_DNA"/>
</dbReference>
<keyword evidence="1" id="KW-0472">Membrane</keyword>
<accession>A0A5N0TJY9</accession>
<feature type="transmembrane region" description="Helical" evidence="1">
    <location>
        <begin position="57"/>
        <end position="79"/>
    </location>
</feature>
<dbReference type="PANTHER" id="PTHR43471">
    <property type="entry name" value="ABC TRANSPORTER PERMEASE"/>
    <property type="match status" value="1"/>
</dbReference>
<keyword evidence="1" id="KW-1133">Transmembrane helix</keyword>
<proteinExistence type="predicted"/>
<dbReference type="RefSeq" id="WP_150892025.1">
    <property type="nucleotide sequence ID" value="NZ_VYUY01000005.1"/>
</dbReference>
<feature type="transmembrane region" description="Helical" evidence="1">
    <location>
        <begin position="311"/>
        <end position="330"/>
    </location>
</feature>
<protein>
    <submittedName>
        <fullName evidence="2">ABC transporter permease</fullName>
    </submittedName>
</protein>
<name>A0A5N0TJY9_9MICO</name>
<dbReference type="Proteomes" id="UP000326838">
    <property type="component" value="Unassembled WGS sequence"/>
</dbReference>
<feature type="transmembrane region" description="Helical" evidence="1">
    <location>
        <begin position="111"/>
        <end position="137"/>
    </location>
</feature>
<gene>
    <name evidence="2" type="ORF">F6B40_02910</name>
</gene>
<feature type="transmembrane region" description="Helical" evidence="1">
    <location>
        <begin position="143"/>
        <end position="168"/>
    </location>
</feature>
<dbReference type="AlphaFoldDB" id="A0A5N0TJY9"/>
<evidence type="ECO:0000256" key="1">
    <source>
        <dbReference type="SAM" id="Phobius"/>
    </source>
</evidence>
<keyword evidence="1" id="KW-0812">Transmembrane</keyword>
<evidence type="ECO:0000313" key="2">
    <source>
        <dbReference type="EMBL" id="KAA9135485.1"/>
    </source>
</evidence>
<reference evidence="3" key="1">
    <citation type="submission" date="2019-09" db="EMBL/GenBank/DDBJ databases">
        <title>Mumia zhuanghuii sp. nov. isolated from the intestinal contents of plateau pika (Ochotona curzoniae) in the Qinghai-Tibet plateau of China.</title>
        <authorList>
            <person name="Tian Z."/>
        </authorList>
    </citation>
    <scope>NUCLEOTIDE SEQUENCE [LARGE SCALE GENOMIC DNA]</scope>
    <source>
        <strain evidence="3">L-033</strain>
    </source>
</reference>
<keyword evidence="3" id="KW-1185">Reference proteome</keyword>
<organism evidence="2 3">
    <name type="scientific">Microbacterium caowuchunii</name>
    <dbReference type="NCBI Taxonomy" id="2614638"/>
    <lineage>
        <taxon>Bacteria</taxon>
        <taxon>Bacillati</taxon>
        <taxon>Actinomycetota</taxon>
        <taxon>Actinomycetes</taxon>
        <taxon>Micrococcales</taxon>
        <taxon>Microbacteriaceae</taxon>
        <taxon>Microbacterium</taxon>
    </lineage>
</organism>